<keyword evidence="1" id="KW-0732">Signal</keyword>
<evidence type="ECO:0000313" key="2">
    <source>
        <dbReference type="EMBL" id="CAF1687617.1"/>
    </source>
</evidence>
<evidence type="ECO:0000256" key="1">
    <source>
        <dbReference type="SAM" id="SignalP"/>
    </source>
</evidence>
<organism evidence="2 3">
    <name type="scientific">Adineta ricciae</name>
    <name type="common">Rotifer</name>
    <dbReference type="NCBI Taxonomy" id="249248"/>
    <lineage>
        <taxon>Eukaryota</taxon>
        <taxon>Metazoa</taxon>
        <taxon>Spiralia</taxon>
        <taxon>Gnathifera</taxon>
        <taxon>Rotifera</taxon>
        <taxon>Eurotatoria</taxon>
        <taxon>Bdelloidea</taxon>
        <taxon>Adinetida</taxon>
        <taxon>Adinetidae</taxon>
        <taxon>Adineta</taxon>
    </lineage>
</organism>
<dbReference type="EMBL" id="CAJNOR010017656">
    <property type="protein sequence ID" value="CAF1687617.1"/>
    <property type="molecule type" value="Genomic_DNA"/>
</dbReference>
<protein>
    <submittedName>
        <fullName evidence="2">Uncharacterized protein</fullName>
    </submittedName>
</protein>
<evidence type="ECO:0000313" key="3">
    <source>
        <dbReference type="Proteomes" id="UP000663828"/>
    </source>
</evidence>
<feature type="non-terminal residue" evidence="2">
    <location>
        <position position="1"/>
    </location>
</feature>
<gene>
    <name evidence="2" type="ORF">XAT740_LOCUS62481</name>
</gene>
<keyword evidence="3" id="KW-1185">Reference proteome</keyword>
<feature type="chain" id="PRO_5032928243" evidence="1">
    <location>
        <begin position="20"/>
        <end position="107"/>
    </location>
</feature>
<proteinExistence type="predicted"/>
<dbReference type="Proteomes" id="UP000663828">
    <property type="component" value="Unassembled WGS sequence"/>
</dbReference>
<name>A0A816HHM8_ADIRI</name>
<feature type="signal peptide" evidence="1">
    <location>
        <begin position="1"/>
        <end position="19"/>
    </location>
</feature>
<dbReference type="AlphaFoldDB" id="A0A816HHM8"/>
<sequence length="107" mass="12579">MCWIIRILFIHVILCHVQQYMCRSDTSAEDSHRDSQNSTILKSYNDTFITDKFLSKDSVNLNHEIPRSIIDYPLATNSHMKYITDEEDYTSDELITFVIQTNQRSSQ</sequence>
<reference evidence="2" key="1">
    <citation type="submission" date="2021-02" db="EMBL/GenBank/DDBJ databases">
        <authorList>
            <person name="Nowell W R."/>
        </authorList>
    </citation>
    <scope>NUCLEOTIDE SEQUENCE</scope>
</reference>
<accession>A0A816HHM8</accession>
<comment type="caution">
    <text evidence="2">The sequence shown here is derived from an EMBL/GenBank/DDBJ whole genome shotgun (WGS) entry which is preliminary data.</text>
</comment>